<dbReference type="Pfam" id="PF00251">
    <property type="entry name" value="Glyco_hydro_32N"/>
    <property type="match status" value="1"/>
</dbReference>
<dbReference type="SMART" id="SM00640">
    <property type="entry name" value="Glyco_32"/>
    <property type="match status" value="1"/>
</dbReference>
<protein>
    <submittedName>
        <fullName evidence="5">2,6-beta-D-fructofuranosidase</fullName>
    </submittedName>
</protein>
<dbReference type="CDD" id="cd18622">
    <property type="entry name" value="GH32_Inu-like"/>
    <property type="match status" value="1"/>
</dbReference>
<dbReference type="AlphaFoldDB" id="A0A512CCE0"/>
<dbReference type="InterPro" id="IPR013320">
    <property type="entry name" value="ConA-like_dom_sf"/>
</dbReference>
<evidence type="ECO:0000313" key="5">
    <source>
        <dbReference type="EMBL" id="GEO21863.1"/>
    </source>
</evidence>
<dbReference type="InterPro" id="IPR013148">
    <property type="entry name" value="Glyco_hydro_32_N"/>
</dbReference>
<dbReference type="SUPFAM" id="SSF49899">
    <property type="entry name" value="Concanavalin A-like lectins/glucanases"/>
    <property type="match status" value="1"/>
</dbReference>
<dbReference type="PANTHER" id="PTHR42800">
    <property type="entry name" value="EXOINULINASE INUD (AFU_ORTHOLOGUE AFUA_5G00480)"/>
    <property type="match status" value="1"/>
</dbReference>
<dbReference type="Gene3D" id="2.60.120.560">
    <property type="entry name" value="Exo-inulinase, domain 1"/>
    <property type="match status" value="1"/>
</dbReference>
<dbReference type="RefSeq" id="WP_020888538.1">
    <property type="nucleotide sequence ID" value="NZ_BJYV01000010.1"/>
</dbReference>
<keyword evidence="6" id="KW-1185">Reference proteome</keyword>
<dbReference type="EMBL" id="BJYV01000010">
    <property type="protein sequence ID" value="GEO21863.1"/>
    <property type="molecule type" value="Genomic_DNA"/>
</dbReference>
<organism evidence="5 6">
    <name type="scientific">Cyclobacterium qasimii</name>
    <dbReference type="NCBI Taxonomy" id="1350429"/>
    <lineage>
        <taxon>Bacteria</taxon>
        <taxon>Pseudomonadati</taxon>
        <taxon>Bacteroidota</taxon>
        <taxon>Cytophagia</taxon>
        <taxon>Cytophagales</taxon>
        <taxon>Cyclobacteriaceae</taxon>
        <taxon>Cyclobacterium</taxon>
    </lineage>
</organism>
<dbReference type="InterPro" id="IPR001362">
    <property type="entry name" value="Glyco_hydro_32"/>
</dbReference>
<evidence type="ECO:0000259" key="4">
    <source>
        <dbReference type="Pfam" id="PF00251"/>
    </source>
</evidence>
<dbReference type="GO" id="GO:0005987">
    <property type="term" value="P:sucrose catabolic process"/>
    <property type="evidence" value="ECO:0007669"/>
    <property type="project" value="TreeGrafter"/>
</dbReference>
<comment type="caution">
    <text evidence="5">The sequence shown here is derived from an EMBL/GenBank/DDBJ whole genome shotgun (WGS) entry which is preliminary data.</text>
</comment>
<evidence type="ECO:0000256" key="3">
    <source>
        <dbReference type="ARBA" id="ARBA00023295"/>
    </source>
</evidence>
<sequence>MRKIIATACCLFFIFADTIAQESLQEKKFLVQKKLILFPINSDGQKYNLDFCAGDFKTYFDLRLASHEDSTDYWVFMDVSKFHGQQVNISGKKNTGLSDGFKLIHQSDEIKTDVPIYSEKLRPQIHFSSKRGWINDPNGLVYYDGVYHLYYQHNPYDWAWGNMHWGHAVSKDLVHWEEMPIVLHPDEMGTMFSGSAVVDKNNTSGFKTGNEDVIVYAYSTNLDKVAQAQNLAYSNDGGKTLQKYENNPILPAIKRFGTNDERDPKVFWYEPNNNWVMVLHEGLGQSIYTSNDLKKWNFESHVKGFWECPELFELPIDGDEENKKWVLSGASGNYKLGSFDGKEFIPETDKLNYLKGKMYAAQTYNNNPDGRRIQIGWGTVDSPGMPFNKMMAFPTELSLKSTKQGPRLHLNPVKEIANLYKSSKSYNDLIFGDKDVNKEIDAVSTPLLHIKTSIEPVTNRKFTILINGYEFNYNLNDNLLNDVFVPLIDYTLDLEFIVDINAIEVFINGGQQVMVIPHDSNQQIPGITFSGKNETLIKHLEIHELNSIW</sequence>
<evidence type="ECO:0000256" key="2">
    <source>
        <dbReference type="ARBA" id="ARBA00022801"/>
    </source>
</evidence>
<keyword evidence="3" id="KW-0326">Glycosidase</keyword>
<reference evidence="5 6" key="1">
    <citation type="submission" date="2019-07" db="EMBL/GenBank/DDBJ databases">
        <title>Whole genome shotgun sequence of Cyclobacterium qasimii NBRC 106168.</title>
        <authorList>
            <person name="Hosoyama A."/>
            <person name="Uohara A."/>
            <person name="Ohji S."/>
            <person name="Ichikawa N."/>
        </authorList>
    </citation>
    <scope>NUCLEOTIDE SEQUENCE [LARGE SCALE GENOMIC DNA]</scope>
    <source>
        <strain evidence="5 6">NBRC 106168</strain>
    </source>
</reference>
<accession>A0A512CCE0</accession>
<name>A0A512CCE0_9BACT</name>
<feature type="domain" description="Glycosyl hydrolase family 32 N-terminal" evidence="4">
    <location>
        <begin position="126"/>
        <end position="404"/>
    </location>
</feature>
<comment type="similarity">
    <text evidence="1">Belongs to the glycosyl hydrolase 32 family.</text>
</comment>
<dbReference type="Proteomes" id="UP000321301">
    <property type="component" value="Unassembled WGS sequence"/>
</dbReference>
<dbReference type="GO" id="GO:0004575">
    <property type="term" value="F:sucrose alpha-glucosidase activity"/>
    <property type="evidence" value="ECO:0007669"/>
    <property type="project" value="TreeGrafter"/>
</dbReference>
<dbReference type="InterPro" id="IPR023296">
    <property type="entry name" value="Glyco_hydro_beta-prop_sf"/>
</dbReference>
<dbReference type="SUPFAM" id="SSF75005">
    <property type="entry name" value="Arabinanase/levansucrase/invertase"/>
    <property type="match status" value="1"/>
</dbReference>
<dbReference type="Gene3D" id="2.115.10.20">
    <property type="entry name" value="Glycosyl hydrolase domain, family 43"/>
    <property type="match status" value="1"/>
</dbReference>
<dbReference type="GO" id="GO:0005737">
    <property type="term" value="C:cytoplasm"/>
    <property type="evidence" value="ECO:0007669"/>
    <property type="project" value="TreeGrafter"/>
</dbReference>
<gene>
    <name evidence="5" type="ORF">CQA01_23970</name>
</gene>
<proteinExistence type="inferred from homology"/>
<evidence type="ECO:0000256" key="1">
    <source>
        <dbReference type="ARBA" id="ARBA00009902"/>
    </source>
</evidence>
<dbReference type="PANTHER" id="PTHR42800:SF1">
    <property type="entry name" value="EXOINULINASE INUD (AFU_ORTHOLOGUE AFUA_5G00480)"/>
    <property type="match status" value="1"/>
</dbReference>
<keyword evidence="2" id="KW-0378">Hydrolase</keyword>
<evidence type="ECO:0000313" key="6">
    <source>
        <dbReference type="Proteomes" id="UP000321301"/>
    </source>
</evidence>